<feature type="domain" description="C2H2-type" evidence="15">
    <location>
        <begin position="411"/>
        <end position="438"/>
    </location>
</feature>
<dbReference type="GO" id="GO:0045944">
    <property type="term" value="P:positive regulation of transcription by RNA polymerase II"/>
    <property type="evidence" value="ECO:0007669"/>
    <property type="project" value="UniProtKB-ARBA"/>
</dbReference>
<evidence type="ECO:0000256" key="14">
    <source>
        <dbReference type="SAM" id="MobiDB-lite"/>
    </source>
</evidence>
<gene>
    <name evidence="17" type="primary">LOC117231670</name>
</gene>
<keyword evidence="11" id="KW-0539">Nucleus</keyword>
<keyword evidence="6 13" id="KW-0863">Zinc-finger</keyword>
<dbReference type="SUPFAM" id="SSF57667">
    <property type="entry name" value="beta-beta-alpha zinc fingers"/>
    <property type="match status" value="3"/>
</dbReference>
<feature type="domain" description="C2H2-type" evidence="15">
    <location>
        <begin position="439"/>
        <end position="466"/>
    </location>
</feature>
<dbReference type="KEGG" id="bvk:117231670"/>
<keyword evidence="16" id="KW-1185">Reference proteome</keyword>
<comment type="similarity">
    <text evidence="12">Belongs to the snail C2H2-type zinc-finger protein family.</text>
</comment>
<keyword evidence="5" id="KW-0677">Repeat</keyword>
<name>A0A6J3K0Z4_9HYME</name>
<feature type="region of interest" description="Disordered" evidence="14">
    <location>
        <begin position="275"/>
        <end position="352"/>
    </location>
</feature>
<feature type="domain" description="C2H2-type" evidence="15">
    <location>
        <begin position="467"/>
        <end position="486"/>
    </location>
</feature>
<protein>
    <submittedName>
        <fullName evidence="17">Protein escargot-like</fullName>
    </submittedName>
</protein>
<evidence type="ECO:0000256" key="8">
    <source>
        <dbReference type="ARBA" id="ARBA00023015"/>
    </source>
</evidence>
<dbReference type="GO" id="GO:0005634">
    <property type="term" value="C:nucleus"/>
    <property type="evidence" value="ECO:0007669"/>
    <property type="project" value="UniProtKB-SubCell"/>
</dbReference>
<dbReference type="RefSeq" id="XP_033346211.1">
    <property type="nucleotide sequence ID" value="XM_033490320.1"/>
</dbReference>
<dbReference type="SMART" id="SM00355">
    <property type="entry name" value="ZnF_C2H2"/>
    <property type="match status" value="5"/>
</dbReference>
<dbReference type="PROSITE" id="PS50157">
    <property type="entry name" value="ZINC_FINGER_C2H2_2"/>
    <property type="match status" value="5"/>
</dbReference>
<dbReference type="GO" id="GO:0007417">
    <property type="term" value="P:central nervous system development"/>
    <property type="evidence" value="ECO:0007669"/>
    <property type="project" value="UniProtKB-ARBA"/>
</dbReference>
<keyword evidence="9" id="KW-0238">DNA-binding</keyword>
<feature type="compositionally biased region" description="Polar residues" evidence="14">
    <location>
        <begin position="56"/>
        <end position="65"/>
    </location>
</feature>
<dbReference type="PROSITE" id="PS00028">
    <property type="entry name" value="ZINC_FINGER_C2H2_1"/>
    <property type="match status" value="4"/>
</dbReference>
<dbReference type="PANTHER" id="PTHR24388:SF54">
    <property type="entry name" value="PROTEIN ESCARGOT"/>
    <property type="match status" value="1"/>
</dbReference>
<feature type="compositionally biased region" description="Low complexity" evidence="14">
    <location>
        <begin position="295"/>
        <end position="314"/>
    </location>
</feature>
<evidence type="ECO:0000256" key="9">
    <source>
        <dbReference type="ARBA" id="ARBA00023125"/>
    </source>
</evidence>
<keyword evidence="10" id="KW-0804">Transcription</keyword>
<evidence type="ECO:0000256" key="11">
    <source>
        <dbReference type="ARBA" id="ARBA00023242"/>
    </source>
</evidence>
<reference evidence="17" key="1">
    <citation type="submission" date="2025-08" db="UniProtKB">
        <authorList>
            <consortium name="RefSeq"/>
        </authorList>
    </citation>
    <scope>IDENTIFICATION</scope>
    <source>
        <tissue evidence="17">Muscle</tissue>
    </source>
</reference>
<dbReference type="Pfam" id="PF00096">
    <property type="entry name" value="zf-C2H2"/>
    <property type="match status" value="5"/>
</dbReference>
<dbReference type="PANTHER" id="PTHR24388">
    <property type="entry name" value="ZINC FINGER PROTEIN"/>
    <property type="match status" value="1"/>
</dbReference>
<organism evidence="16 17">
    <name type="scientific">Bombus vosnesenskii</name>
    <dbReference type="NCBI Taxonomy" id="207650"/>
    <lineage>
        <taxon>Eukaryota</taxon>
        <taxon>Metazoa</taxon>
        <taxon>Ecdysozoa</taxon>
        <taxon>Arthropoda</taxon>
        <taxon>Hexapoda</taxon>
        <taxon>Insecta</taxon>
        <taxon>Pterygota</taxon>
        <taxon>Neoptera</taxon>
        <taxon>Endopterygota</taxon>
        <taxon>Hymenoptera</taxon>
        <taxon>Apocrita</taxon>
        <taxon>Aculeata</taxon>
        <taxon>Apoidea</taxon>
        <taxon>Anthophila</taxon>
        <taxon>Apidae</taxon>
        <taxon>Bombus</taxon>
        <taxon>Pyrobombus</taxon>
    </lineage>
</organism>
<proteinExistence type="inferred from homology"/>
<keyword evidence="7" id="KW-0862">Zinc</keyword>
<feature type="region of interest" description="Disordered" evidence="14">
    <location>
        <begin position="231"/>
        <end position="251"/>
    </location>
</feature>
<feature type="domain" description="C2H2-type" evidence="15">
    <location>
        <begin position="351"/>
        <end position="378"/>
    </location>
</feature>
<comment type="subcellular location">
    <subcellularLocation>
        <location evidence="1">Nucleus</location>
    </subcellularLocation>
</comment>
<keyword evidence="2" id="KW-0217">Developmental protein</keyword>
<dbReference type="Gene3D" id="3.30.160.60">
    <property type="entry name" value="Classic Zinc Finger"/>
    <property type="match status" value="4"/>
</dbReference>
<evidence type="ECO:0000256" key="2">
    <source>
        <dbReference type="ARBA" id="ARBA00022473"/>
    </source>
</evidence>
<keyword evidence="3" id="KW-0678">Repressor</keyword>
<dbReference type="GO" id="GO:0055059">
    <property type="term" value="P:asymmetric neuroblast division"/>
    <property type="evidence" value="ECO:0007669"/>
    <property type="project" value="UniProtKB-ARBA"/>
</dbReference>
<evidence type="ECO:0000259" key="15">
    <source>
        <dbReference type="PROSITE" id="PS50157"/>
    </source>
</evidence>
<keyword evidence="4" id="KW-0479">Metal-binding</keyword>
<dbReference type="InterPro" id="IPR013087">
    <property type="entry name" value="Znf_C2H2_type"/>
</dbReference>
<keyword evidence="8" id="KW-0805">Transcription regulation</keyword>
<evidence type="ECO:0000256" key="1">
    <source>
        <dbReference type="ARBA" id="ARBA00004123"/>
    </source>
</evidence>
<dbReference type="GO" id="GO:2000177">
    <property type="term" value="P:regulation of neural precursor cell proliferation"/>
    <property type="evidence" value="ECO:0007669"/>
    <property type="project" value="UniProtKB-ARBA"/>
</dbReference>
<dbReference type="GO" id="GO:0060562">
    <property type="term" value="P:epithelial tube morphogenesis"/>
    <property type="evidence" value="ECO:0007669"/>
    <property type="project" value="UniProtKB-ARBA"/>
</dbReference>
<dbReference type="GO" id="GO:0000978">
    <property type="term" value="F:RNA polymerase II cis-regulatory region sequence-specific DNA binding"/>
    <property type="evidence" value="ECO:0007669"/>
    <property type="project" value="TreeGrafter"/>
</dbReference>
<dbReference type="Proteomes" id="UP000504631">
    <property type="component" value="Unplaced"/>
</dbReference>
<feature type="compositionally biased region" description="Low complexity" evidence="14">
    <location>
        <begin position="275"/>
        <end position="284"/>
    </location>
</feature>
<evidence type="ECO:0000256" key="13">
    <source>
        <dbReference type="PROSITE-ProRule" id="PRU00042"/>
    </source>
</evidence>
<dbReference type="FunFam" id="3.30.160.60:FF:001114">
    <property type="entry name" value="Zinc finger protein SNAI2"/>
    <property type="match status" value="1"/>
</dbReference>
<dbReference type="GeneID" id="117231670"/>
<dbReference type="FunFam" id="3.30.160.60:FF:000207">
    <property type="entry name" value="zinc finger protein SNAI2"/>
    <property type="match status" value="1"/>
</dbReference>
<evidence type="ECO:0000256" key="4">
    <source>
        <dbReference type="ARBA" id="ARBA00022723"/>
    </source>
</evidence>
<evidence type="ECO:0000256" key="7">
    <source>
        <dbReference type="ARBA" id="ARBA00022833"/>
    </source>
</evidence>
<dbReference type="AlphaFoldDB" id="A0A6J3K0Z4"/>
<feature type="domain" description="C2H2-type" evidence="15">
    <location>
        <begin position="385"/>
        <end position="408"/>
    </location>
</feature>
<dbReference type="FunFam" id="3.30.160.60:FF:000085">
    <property type="entry name" value="Snail zinc finger protein"/>
    <property type="match status" value="1"/>
</dbReference>
<accession>A0A6J3K0Z4</accession>
<evidence type="ECO:0000256" key="3">
    <source>
        <dbReference type="ARBA" id="ARBA00022491"/>
    </source>
</evidence>
<dbReference type="GO" id="GO:0008270">
    <property type="term" value="F:zinc ion binding"/>
    <property type="evidence" value="ECO:0007669"/>
    <property type="project" value="UniProtKB-KW"/>
</dbReference>
<feature type="compositionally biased region" description="Basic and acidic residues" evidence="14">
    <location>
        <begin position="66"/>
        <end position="83"/>
    </location>
</feature>
<feature type="compositionally biased region" description="Low complexity" evidence="14">
    <location>
        <begin position="326"/>
        <end position="348"/>
    </location>
</feature>
<sequence length="501" mass="54595">MLVEETPRSFVKKNNNYSHCPLKKRPVHVLPAEEVPEVIKEEIIDVVMDDIPEPENLSTKPQDLSKTAERHQQQQEPEQRDSRSPSPAIKTSLSSPLITRPVSPTMHNHVHPVHHIHHHHYPTKAITPPVGIAPIHLVAKKARVEVIQHDNSSSTAVTATSAPLHFMASKAPLEPLNLNTPVEPLAHYATPAWVRAAPLYPPHYLPYPTAYHYHHAGTELYPSYPIPAYPHSSPEHHPSISPPPHGALTCPTIQRPIARSYAHWASPDHCGLSPTSSLSSGSLRSPPPVTPEDLSSPGSDSGRSSAGSTSTSSTIANPKIEKTGVSSGSTTSLSSTSSSSSSSSSTTSPRYQCPDCGKSYSTYSGLSKHQQFHCAAAEGQAKKSFSCKYCDKVYVSLGALKMHIRTHTLPCKCHLCGKAFSRPWLLQGHIRTHTGEKPFSCQHCKRAFADRSNLRAHLQTHSDVKKYSCTSCSKTFSRMSLLTKHQEGGCPGVAVPMGYGC</sequence>
<evidence type="ECO:0000256" key="12">
    <source>
        <dbReference type="ARBA" id="ARBA00037948"/>
    </source>
</evidence>
<evidence type="ECO:0000256" key="10">
    <source>
        <dbReference type="ARBA" id="ARBA00023163"/>
    </source>
</evidence>
<dbReference type="GO" id="GO:0000981">
    <property type="term" value="F:DNA-binding transcription factor activity, RNA polymerase II-specific"/>
    <property type="evidence" value="ECO:0007669"/>
    <property type="project" value="TreeGrafter"/>
</dbReference>
<dbReference type="InterPro" id="IPR036236">
    <property type="entry name" value="Znf_C2H2_sf"/>
</dbReference>
<evidence type="ECO:0000313" key="17">
    <source>
        <dbReference type="RefSeq" id="XP_033346211.1"/>
    </source>
</evidence>
<evidence type="ECO:0000256" key="5">
    <source>
        <dbReference type="ARBA" id="ARBA00022737"/>
    </source>
</evidence>
<dbReference type="FunFam" id="3.30.160.60:FF:000942">
    <property type="entry name" value="Snail zinc finger protein"/>
    <property type="match status" value="1"/>
</dbReference>
<feature type="region of interest" description="Disordered" evidence="14">
    <location>
        <begin position="52"/>
        <end position="106"/>
    </location>
</feature>
<evidence type="ECO:0000313" key="16">
    <source>
        <dbReference type="Proteomes" id="UP000504631"/>
    </source>
</evidence>
<evidence type="ECO:0000256" key="6">
    <source>
        <dbReference type="ARBA" id="ARBA00022771"/>
    </source>
</evidence>
<dbReference type="InterPro" id="IPR050527">
    <property type="entry name" value="Snail/Krueppel_Znf"/>
</dbReference>